<dbReference type="SMART" id="SM00633">
    <property type="entry name" value="Glyco_10"/>
    <property type="match status" value="1"/>
</dbReference>
<feature type="chain" id="PRO_5046899196" description="endo-1,4-beta-xylanase" evidence="10">
    <location>
        <begin position="34"/>
        <end position="604"/>
    </location>
</feature>
<accession>A0ABS8NLD7</accession>
<keyword evidence="5 10" id="KW-0732">Signal</keyword>
<dbReference type="EC" id="3.2.1.8" evidence="3"/>
<sequence>MNREQATFVGCAAVSLLAIALSFSLVLASCAFAQTPNATNPDQPATGTTIVPMAGFRLDVRPGAGGLEGNGNRIVVDSPVAQEEAWALQIQCPPIDATVAKEDAFCVSFDARALPPTDGNGTLHVSMAVNDPWDAIDEKNGFRTFDVPPTWHPFRVCFRSKQAYTAERVYASIQCAAKAQRIEIRDLQLIAFGNVSDSSLPVTKLLYPGENEDAWRAEAERSIERHRKRNLTVRVIDATGKPIPNARVRIQQLRHAYAFGTFVGDTPIQAGEDAEKFRQQTTRWFNRVTVPRYWADWGTDRPSGVVRADSIAQWASEEELELKTHVLLYPQFIPDRVKQLSNQPTRFREELESAMDSALERTSEIPIAVWDGLNELRDVSLVGDVLGEDYYADVFRLGQKAQPNARWFINEYGLMTGGVKRDEFLQTYLKQIQSILDRSGPIEGIGLQCHFQSDLISMPDAWKVLNELSRFQLPIEITEFDVDTRDEATQAQFTRDFLTLVFAHPVTTGFTTWGFWEGDMWRPNGAMIRADWSLKPNAAIWEEMIFDKWWTDQTIQTGNDGTAMARVFLGTHRVEAETQNLVRFQTIHVDSDDTVTLQIGVDHE</sequence>
<dbReference type="SUPFAM" id="SSF51445">
    <property type="entry name" value="(Trans)glycosidases"/>
    <property type="match status" value="1"/>
</dbReference>
<dbReference type="Proteomes" id="UP001430306">
    <property type="component" value="Unassembled WGS sequence"/>
</dbReference>
<evidence type="ECO:0000256" key="8">
    <source>
        <dbReference type="ARBA" id="ARBA00023295"/>
    </source>
</evidence>
<gene>
    <name evidence="12" type="ORF">LOC71_15860</name>
</gene>
<dbReference type="EMBL" id="JAJKFW010000025">
    <property type="protein sequence ID" value="MCC9643762.1"/>
    <property type="molecule type" value="Genomic_DNA"/>
</dbReference>
<evidence type="ECO:0000256" key="5">
    <source>
        <dbReference type="ARBA" id="ARBA00022729"/>
    </source>
</evidence>
<dbReference type="InterPro" id="IPR044846">
    <property type="entry name" value="GH10"/>
</dbReference>
<feature type="signal peptide" evidence="10">
    <location>
        <begin position="1"/>
        <end position="33"/>
    </location>
</feature>
<evidence type="ECO:0000256" key="2">
    <source>
        <dbReference type="ARBA" id="ARBA00007495"/>
    </source>
</evidence>
<keyword evidence="13" id="KW-1185">Reference proteome</keyword>
<dbReference type="InterPro" id="IPR001000">
    <property type="entry name" value="GH10_dom"/>
</dbReference>
<organism evidence="12 13">
    <name type="scientific">Rhodopirellula halodulae</name>
    <dbReference type="NCBI Taxonomy" id="2894198"/>
    <lineage>
        <taxon>Bacteria</taxon>
        <taxon>Pseudomonadati</taxon>
        <taxon>Planctomycetota</taxon>
        <taxon>Planctomycetia</taxon>
        <taxon>Pirellulales</taxon>
        <taxon>Pirellulaceae</taxon>
        <taxon>Rhodopirellula</taxon>
    </lineage>
</organism>
<evidence type="ECO:0000313" key="13">
    <source>
        <dbReference type="Proteomes" id="UP001430306"/>
    </source>
</evidence>
<keyword evidence="7" id="KW-0119">Carbohydrate metabolism</keyword>
<keyword evidence="8" id="KW-0326">Glycosidase</keyword>
<dbReference type="Gene3D" id="3.20.20.80">
    <property type="entry name" value="Glycosidases"/>
    <property type="match status" value="1"/>
</dbReference>
<keyword evidence="6" id="KW-0378">Hydrolase</keyword>
<evidence type="ECO:0000256" key="3">
    <source>
        <dbReference type="ARBA" id="ARBA00012590"/>
    </source>
</evidence>
<comment type="catalytic activity">
    <reaction evidence="1">
        <text>Endohydrolysis of (1-&gt;4)-beta-D-xylosidic linkages in xylans.</text>
        <dbReference type="EC" id="3.2.1.8"/>
    </reaction>
</comment>
<evidence type="ECO:0000256" key="1">
    <source>
        <dbReference type="ARBA" id="ARBA00000681"/>
    </source>
</evidence>
<evidence type="ECO:0000256" key="10">
    <source>
        <dbReference type="SAM" id="SignalP"/>
    </source>
</evidence>
<dbReference type="PANTHER" id="PTHR31490">
    <property type="entry name" value="GLYCOSYL HYDROLASE"/>
    <property type="match status" value="1"/>
</dbReference>
<dbReference type="PANTHER" id="PTHR31490:SF88">
    <property type="entry name" value="BETA-XYLANASE"/>
    <property type="match status" value="1"/>
</dbReference>
<reference evidence="12" key="1">
    <citation type="submission" date="2021-11" db="EMBL/GenBank/DDBJ databases">
        <title>Genome sequence.</title>
        <authorList>
            <person name="Sun Q."/>
        </authorList>
    </citation>
    <scope>NUCLEOTIDE SEQUENCE</scope>
    <source>
        <strain evidence="12">JC740</strain>
    </source>
</reference>
<dbReference type="RefSeq" id="WP_230274710.1">
    <property type="nucleotide sequence ID" value="NZ_JAJKFW010000025.1"/>
</dbReference>
<protein>
    <recommendedName>
        <fullName evidence="3">endo-1,4-beta-xylanase</fullName>
        <ecNumber evidence="3">3.2.1.8</ecNumber>
    </recommendedName>
</protein>
<feature type="domain" description="GH10" evidence="11">
    <location>
        <begin position="247"/>
        <end position="544"/>
    </location>
</feature>
<name>A0ABS8NLD7_9BACT</name>
<evidence type="ECO:0000256" key="6">
    <source>
        <dbReference type="ARBA" id="ARBA00022801"/>
    </source>
</evidence>
<evidence type="ECO:0000256" key="9">
    <source>
        <dbReference type="ARBA" id="ARBA00023326"/>
    </source>
</evidence>
<comment type="caution">
    <text evidence="12">The sequence shown here is derived from an EMBL/GenBank/DDBJ whole genome shotgun (WGS) entry which is preliminary data.</text>
</comment>
<evidence type="ECO:0000256" key="4">
    <source>
        <dbReference type="ARBA" id="ARBA00022651"/>
    </source>
</evidence>
<evidence type="ECO:0000313" key="12">
    <source>
        <dbReference type="EMBL" id="MCC9643762.1"/>
    </source>
</evidence>
<keyword evidence="4" id="KW-0858">Xylan degradation</keyword>
<evidence type="ECO:0000256" key="7">
    <source>
        <dbReference type="ARBA" id="ARBA00023277"/>
    </source>
</evidence>
<keyword evidence="9" id="KW-0624">Polysaccharide degradation</keyword>
<dbReference type="Pfam" id="PF00331">
    <property type="entry name" value="Glyco_hydro_10"/>
    <property type="match status" value="1"/>
</dbReference>
<proteinExistence type="inferred from homology"/>
<dbReference type="PROSITE" id="PS51760">
    <property type="entry name" value="GH10_2"/>
    <property type="match status" value="1"/>
</dbReference>
<comment type="similarity">
    <text evidence="2">Belongs to the glycosyl hydrolase 10 (cellulase F) family.</text>
</comment>
<dbReference type="PROSITE" id="PS51257">
    <property type="entry name" value="PROKAR_LIPOPROTEIN"/>
    <property type="match status" value="1"/>
</dbReference>
<dbReference type="InterPro" id="IPR017853">
    <property type="entry name" value="GH"/>
</dbReference>
<evidence type="ECO:0000259" key="11">
    <source>
        <dbReference type="PROSITE" id="PS51760"/>
    </source>
</evidence>